<dbReference type="STRING" id="1121256.SAMN02746089_00810"/>
<dbReference type="InterPro" id="IPR030395">
    <property type="entry name" value="GP_PDE_dom"/>
</dbReference>
<dbReference type="Gene3D" id="3.20.20.190">
    <property type="entry name" value="Phosphatidylinositol (PI) phosphodiesterase"/>
    <property type="match status" value="1"/>
</dbReference>
<dbReference type="OrthoDB" id="384721at2"/>
<dbReference type="InterPro" id="IPR017946">
    <property type="entry name" value="PLC-like_Pdiesterase_TIM-brl"/>
</dbReference>
<accession>A0A1M4WBE1</accession>
<dbReference type="EMBL" id="FQVH01000005">
    <property type="protein sequence ID" value="SHE78413.1"/>
    <property type="molecule type" value="Genomic_DNA"/>
</dbReference>
<dbReference type="PANTHER" id="PTHR46211">
    <property type="entry name" value="GLYCEROPHOSPHORYL DIESTER PHOSPHODIESTERASE"/>
    <property type="match status" value="1"/>
</dbReference>
<dbReference type="GO" id="GO:0008081">
    <property type="term" value="F:phosphoric diester hydrolase activity"/>
    <property type="evidence" value="ECO:0007669"/>
    <property type="project" value="InterPro"/>
</dbReference>
<dbReference type="PANTHER" id="PTHR46211:SF1">
    <property type="entry name" value="GLYCEROPHOSPHODIESTER PHOSPHODIESTERASE, CYTOPLASMIC"/>
    <property type="match status" value="1"/>
</dbReference>
<dbReference type="AlphaFoldDB" id="A0A1M4WBE1"/>
<dbReference type="RefSeq" id="WP_073341951.1">
    <property type="nucleotide sequence ID" value="NZ_FQVH01000005.1"/>
</dbReference>
<gene>
    <name evidence="2" type="ORF">SAMN02746089_00810</name>
</gene>
<keyword evidence="3" id="KW-1185">Reference proteome</keyword>
<dbReference type="Proteomes" id="UP000184088">
    <property type="component" value="Unassembled WGS sequence"/>
</dbReference>
<evidence type="ECO:0000313" key="2">
    <source>
        <dbReference type="EMBL" id="SHE78413.1"/>
    </source>
</evidence>
<feature type="domain" description="GP-PDE" evidence="1">
    <location>
        <begin position="3"/>
        <end position="239"/>
    </location>
</feature>
<dbReference type="CDD" id="cd08563">
    <property type="entry name" value="GDPD_TtGDE_like"/>
    <property type="match status" value="1"/>
</dbReference>
<protein>
    <submittedName>
        <fullName evidence="2">Glycerophosphoryl diester phosphodiesterase</fullName>
    </submittedName>
</protein>
<sequence length="246" mass="27990">MKPLVIAHRGDSVNAPENTIASFQRAIDIGVDGIELDIHMSKDGYLVVIHDERVDRTTDGTGYVKNFTLKELKELDAGIKFSAKFAGERIPTLEEVLELIGNRDLLLNIEVKSGVIMYPGIEEKLIEVIRKYNFTERVVISSFNHYSIRDIKKLALELKVGLLYECGLVEPWYIAERMHAYSLHPFYFNIIPEVVEGCKKNDIRLFPWTVDKEEDMLRMIDMGVDGIITDNPGLLIEVLNSMEMGS</sequence>
<dbReference type="PROSITE" id="PS51704">
    <property type="entry name" value="GP_PDE"/>
    <property type="match status" value="1"/>
</dbReference>
<reference evidence="2 3" key="1">
    <citation type="submission" date="2016-11" db="EMBL/GenBank/DDBJ databases">
        <authorList>
            <person name="Jaros S."/>
            <person name="Januszkiewicz K."/>
            <person name="Wedrychowicz H."/>
        </authorList>
    </citation>
    <scope>NUCLEOTIDE SEQUENCE [LARGE SCALE GENOMIC DNA]</scope>
    <source>
        <strain evidence="2 3">DSM 17918</strain>
    </source>
</reference>
<proteinExistence type="predicted"/>
<name>A0A1M4WBE1_9THEO</name>
<evidence type="ECO:0000259" key="1">
    <source>
        <dbReference type="PROSITE" id="PS51704"/>
    </source>
</evidence>
<organism evidence="2 3">
    <name type="scientific">Caldanaerobius fijiensis DSM 17918</name>
    <dbReference type="NCBI Taxonomy" id="1121256"/>
    <lineage>
        <taxon>Bacteria</taxon>
        <taxon>Bacillati</taxon>
        <taxon>Bacillota</taxon>
        <taxon>Clostridia</taxon>
        <taxon>Thermoanaerobacterales</taxon>
        <taxon>Thermoanaerobacteraceae</taxon>
        <taxon>Caldanaerobius</taxon>
    </lineage>
</organism>
<dbReference type="SUPFAM" id="SSF51695">
    <property type="entry name" value="PLC-like phosphodiesterases"/>
    <property type="match status" value="1"/>
</dbReference>
<dbReference type="GO" id="GO:0006629">
    <property type="term" value="P:lipid metabolic process"/>
    <property type="evidence" value="ECO:0007669"/>
    <property type="project" value="InterPro"/>
</dbReference>
<dbReference type="Pfam" id="PF03009">
    <property type="entry name" value="GDPD"/>
    <property type="match status" value="1"/>
</dbReference>
<evidence type="ECO:0000313" key="3">
    <source>
        <dbReference type="Proteomes" id="UP000184088"/>
    </source>
</evidence>